<dbReference type="PANTHER" id="PTHR30329:SF21">
    <property type="entry name" value="LIPOPROTEIN YIAD-RELATED"/>
    <property type="match status" value="1"/>
</dbReference>
<dbReference type="RefSeq" id="WP_210510845.1">
    <property type="nucleotide sequence ID" value="NZ_JAFIDN010000003.1"/>
</dbReference>
<keyword evidence="11" id="KW-1185">Reference proteome</keyword>
<dbReference type="SUPFAM" id="SSF103088">
    <property type="entry name" value="OmpA-like"/>
    <property type="match status" value="1"/>
</dbReference>
<dbReference type="InterPro" id="IPR025713">
    <property type="entry name" value="MotB-like_N_dom"/>
</dbReference>
<keyword evidence="10" id="KW-0282">Flagellum</keyword>
<keyword evidence="5 8" id="KW-1133">Transmembrane helix</keyword>
<dbReference type="Proteomes" id="UP000673975">
    <property type="component" value="Unassembled WGS sequence"/>
</dbReference>
<dbReference type="GO" id="GO:0005886">
    <property type="term" value="C:plasma membrane"/>
    <property type="evidence" value="ECO:0007669"/>
    <property type="project" value="UniProtKB-SubCell"/>
</dbReference>
<keyword evidence="3" id="KW-1003">Cell membrane</keyword>
<comment type="caution">
    <text evidence="10">The sequence shown here is derived from an EMBL/GenBank/DDBJ whole genome shotgun (WGS) entry which is preliminary data.</text>
</comment>
<dbReference type="AlphaFoldDB" id="A0A8J7RLL9"/>
<feature type="domain" description="OmpA-like" evidence="9">
    <location>
        <begin position="104"/>
        <end position="225"/>
    </location>
</feature>
<reference evidence="10" key="1">
    <citation type="submission" date="2021-02" db="EMBL/GenBank/DDBJ databases">
        <title>Natronogracilivirga saccharolytica gen. nov. sp. nov. a new anaerobic, haloalkiliphilic carbohydrate-fermenting bacterium from soda lake and proposing of Cyclonatronumiaceae fam. nov. in the phylum Balneolaeota.</title>
        <authorList>
            <person name="Zhilina T.N."/>
            <person name="Sorokin D.Y."/>
            <person name="Zavarzina D.G."/>
            <person name="Toshchakov S.V."/>
            <person name="Kublanov I.V."/>
        </authorList>
    </citation>
    <scope>NUCLEOTIDE SEQUENCE</scope>
    <source>
        <strain evidence="10">Z-1702</strain>
    </source>
</reference>
<protein>
    <submittedName>
        <fullName evidence="10">Flagellar motor protein MotB</fullName>
    </submittedName>
</protein>
<dbReference type="CDD" id="cd07185">
    <property type="entry name" value="OmpA_C-like"/>
    <property type="match status" value="1"/>
</dbReference>
<evidence type="ECO:0000256" key="2">
    <source>
        <dbReference type="ARBA" id="ARBA00008914"/>
    </source>
</evidence>
<comment type="similarity">
    <text evidence="2">Belongs to the MotB family.</text>
</comment>
<evidence type="ECO:0000256" key="8">
    <source>
        <dbReference type="SAM" id="Phobius"/>
    </source>
</evidence>
<evidence type="ECO:0000256" key="5">
    <source>
        <dbReference type="ARBA" id="ARBA00022989"/>
    </source>
</evidence>
<comment type="subcellular location">
    <subcellularLocation>
        <location evidence="1">Cell membrane</location>
        <topology evidence="1">Single-pass membrane protein</topology>
    </subcellularLocation>
</comment>
<keyword evidence="10" id="KW-0969">Cilium</keyword>
<evidence type="ECO:0000313" key="11">
    <source>
        <dbReference type="Proteomes" id="UP000673975"/>
    </source>
</evidence>
<evidence type="ECO:0000256" key="3">
    <source>
        <dbReference type="ARBA" id="ARBA00022475"/>
    </source>
</evidence>
<evidence type="ECO:0000313" key="10">
    <source>
        <dbReference type="EMBL" id="MBP3191944.1"/>
    </source>
</evidence>
<gene>
    <name evidence="10" type="ORF">NATSA_04620</name>
</gene>
<dbReference type="Pfam" id="PF00691">
    <property type="entry name" value="OmpA"/>
    <property type="match status" value="1"/>
</dbReference>
<evidence type="ECO:0000259" key="9">
    <source>
        <dbReference type="PROSITE" id="PS51123"/>
    </source>
</evidence>
<dbReference type="InterPro" id="IPR006665">
    <property type="entry name" value="OmpA-like"/>
</dbReference>
<keyword evidence="10" id="KW-0966">Cell projection</keyword>
<dbReference type="InterPro" id="IPR036737">
    <property type="entry name" value="OmpA-like_sf"/>
</dbReference>
<dbReference type="EMBL" id="JAFIDN010000003">
    <property type="protein sequence ID" value="MBP3191944.1"/>
    <property type="molecule type" value="Genomic_DNA"/>
</dbReference>
<feature type="transmembrane region" description="Helical" evidence="8">
    <location>
        <begin position="12"/>
        <end position="32"/>
    </location>
</feature>
<keyword evidence="6 7" id="KW-0472">Membrane</keyword>
<proteinExistence type="inferred from homology"/>
<dbReference type="Pfam" id="PF13677">
    <property type="entry name" value="MotB_plug"/>
    <property type="match status" value="1"/>
</dbReference>
<accession>A0A8J7RLL9</accession>
<evidence type="ECO:0000256" key="7">
    <source>
        <dbReference type="PROSITE-ProRule" id="PRU00473"/>
    </source>
</evidence>
<evidence type="ECO:0000256" key="1">
    <source>
        <dbReference type="ARBA" id="ARBA00004162"/>
    </source>
</evidence>
<dbReference type="PROSITE" id="PS51123">
    <property type="entry name" value="OMPA_2"/>
    <property type="match status" value="1"/>
</dbReference>
<dbReference type="PANTHER" id="PTHR30329">
    <property type="entry name" value="STATOR ELEMENT OF FLAGELLAR MOTOR COMPLEX"/>
    <property type="match status" value="1"/>
</dbReference>
<dbReference type="InterPro" id="IPR050330">
    <property type="entry name" value="Bact_OuterMem_StrucFunc"/>
</dbReference>
<dbReference type="Gene3D" id="3.30.1330.60">
    <property type="entry name" value="OmpA-like domain"/>
    <property type="match status" value="1"/>
</dbReference>
<sequence length="246" mass="28634">MGRSKKNSGNWLMTYSDMVTLLLVFFVVLYMLTPGVDMDTLQEFLRRFQGGTGVLDQQQTVIDRRSMDREEELKQERMERWQALVDFIEDRQLEDHFEIDLIPEGIRITLSESVTFNSGSSQLLPDARNILTEIGELFSDDIYETEVQGHTDNVPLRESAYYRTNWDLGAARAVSVVRFIKDISGLDPDRFKASSYGEYRPIASNDTDSGRRTNRRVEIYVRYDDEYIDLTDQLPIWERSSAVDRE</sequence>
<name>A0A8J7RLL9_9BACT</name>
<organism evidence="10 11">
    <name type="scientific">Natronogracilivirga saccharolytica</name>
    <dbReference type="NCBI Taxonomy" id="2812953"/>
    <lineage>
        <taxon>Bacteria</taxon>
        <taxon>Pseudomonadati</taxon>
        <taxon>Balneolota</taxon>
        <taxon>Balneolia</taxon>
        <taxon>Balneolales</taxon>
        <taxon>Cyclonatronaceae</taxon>
        <taxon>Natronogracilivirga</taxon>
    </lineage>
</organism>
<evidence type="ECO:0000256" key="4">
    <source>
        <dbReference type="ARBA" id="ARBA00022692"/>
    </source>
</evidence>
<keyword evidence="4 8" id="KW-0812">Transmembrane</keyword>
<evidence type="ECO:0000256" key="6">
    <source>
        <dbReference type="ARBA" id="ARBA00023136"/>
    </source>
</evidence>